<evidence type="ECO:0000259" key="1">
    <source>
        <dbReference type="Pfam" id="PF06439"/>
    </source>
</evidence>
<dbReference type="InterPro" id="IPR013320">
    <property type="entry name" value="ConA-like_dom_sf"/>
</dbReference>
<feature type="domain" description="3-keto-alpha-glucoside-1,2-lyase/3-keto-2-hydroxy-glucal hydratase" evidence="1">
    <location>
        <begin position="60"/>
        <end position="217"/>
    </location>
</feature>
<dbReference type="AlphaFoldDB" id="A0A1G8MMJ4"/>
<sequence length="224" mass="23719">MLTRARTALTLLATVGVVTAGTGCSDTGPASEPTTAAGPTATVGQVTTIGFDDNTTLPEGTDIATGTWQIQAQDGTPTPPNALCQTATAEYPALTLGPANYTDATISVRFLPISGTEDQAAGIIFRSVDPGNYYVLRANALEGNVNFYQYTNGTRSILAEANTPVPTGQWQELRVEITGDTMTGYLDGTQIVHTRHDRLRSGRIGLWTKADSHTCFDDFTATAR</sequence>
<dbReference type="GO" id="GO:0016787">
    <property type="term" value="F:hydrolase activity"/>
    <property type="evidence" value="ECO:0007669"/>
    <property type="project" value="InterPro"/>
</dbReference>
<proteinExistence type="predicted"/>
<dbReference type="GeneID" id="57066853"/>
<dbReference type="Gene3D" id="2.60.120.560">
    <property type="entry name" value="Exo-inulinase, domain 1"/>
    <property type="match status" value="1"/>
</dbReference>
<dbReference type="GO" id="GO:0030246">
    <property type="term" value="F:carbohydrate binding"/>
    <property type="evidence" value="ECO:0007669"/>
    <property type="project" value="UniProtKB-KW"/>
</dbReference>
<dbReference type="Proteomes" id="UP000183263">
    <property type="component" value="Unassembled WGS sequence"/>
</dbReference>
<name>A0A1G8MMJ4_9NOCA</name>
<dbReference type="Pfam" id="PF06439">
    <property type="entry name" value="3keto-disac_hyd"/>
    <property type="match status" value="1"/>
</dbReference>
<evidence type="ECO:0000313" key="3">
    <source>
        <dbReference type="Proteomes" id="UP000183263"/>
    </source>
</evidence>
<dbReference type="EMBL" id="FNDN01000010">
    <property type="protein sequence ID" value="SDI69076.1"/>
    <property type="molecule type" value="Genomic_DNA"/>
</dbReference>
<reference evidence="2 3" key="1">
    <citation type="submission" date="2016-10" db="EMBL/GenBank/DDBJ databases">
        <authorList>
            <person name="de Groot N.N."/>
        </authorList>
    </citation>
    <scope>NUCLEOTIDE SEQUENCE [LARGE SCALE GENOMIC DNA]</scope>
    <source>
        <strain evidence="2 3">DSM 44892</strain>
    </source>
</reference>
<dbReference type="InterPro" id="IPR010496">
    <property type="entry name" value="AL/BT2_dom"/>
</dbReference>
<accession>A0A1G8MMJ4</accession>
<dbReference type="RefSeq" id="WP_052373457.1">
    <property type="nucleotide sequence ID" value="NZ_CP048813.1"/>
</dbReference>
<organism evidence="2 3">
    <name type="scientific">Rhodococcus triatomae</name>
    <dbReference type="NCBI Taxonomy" id="300028"/>
    <lineage>
        <taxon>Bacteria</taxon>
        <taxon>Bacillati</taxon>
        <taxon>Actinomycetota</taxon>
        <taxon>Actinomycetes</taxon>
        <taxon>Mycobacteriales</taxon>
        <taxon>Nocardiaceae</taxon>
        <taxon>Rhodococcus</taxon>
    </lineage>
</organism>
<dbReference type="PROSITE" id="PS51257">
    <property type="entry name" value="PROKAR_LIPOPROTEIN"/>
    <property type="match status" value="1"/>
</dbReference>
<dbReference type="SUPFAM" id="SSF49899">
    <property type="entry name" value="Concanavalin A-like lectins/glucanases"/>
    <property type="match status" value="1"/>
</dbReference>
<gene>
    <name evidence="2" type="ORF">SAMN05444695_1109</name>
</gene>
<keyword evidence="2" id="KW-0430">Lectin</keyword>
<evidence type="ECO:0000313" key="2">
    <source>
        <dbReference type="EMBL" id="SDI69076.1"/>
    </source>
</evidence>
<protein>
    <submittedName>
        <fullName evidence="2">Concanavalin A-like lectin/glucanases superfamily protein</fullName>
    </submittedName>
</protein>
<keyword evidence="3" id="KW-1185">Reference proteome</keyword>